<keyword evidence="3" id="KW-1185">Reference proteome</keyword>
<dbReference type="Pfam" id="PF00240">
    <property type="entry name" value="ubiquitin"/>
    <property type="match status" value="1"/>
</dbReference>
<dbReference type="WBParaSite" id="ALUE_0000807101-mRNA-1">
    <property type="protein sequence ID" value="ALUE_0000807101-mRNA-1"/>
    <property type="gene ID" value="ALUE_0000807101"/>
</dbReference>
<protein>
    <submittedName>
        <fullName evidence="4">Ubiquitin-like domain-containing protein</fullName>
    </submittedName>
</protein>
<feature type="domain" description="Ubiquitin-like" evidence="2">
    <location>
        <begin position="88"/>
        <end position="168"/>
    </location>
</feature>
<dbReference type="Proteomes" id="UP000036681">
    <property type="component" value="Unplaced"/>
</dbReference>
<evidence type="ECO:0000313" key="4">
    <source>
        <dbReference type="WBParaSite" id="ALUE_0000807101-mRNA-1"/>
    </source>
</evidence>
<keyword evidence="1" id="KW-0732">Signal</keyword>
<dbReference type="InterPro" id="IPR029071">
    <property type="entry name" value="Ubiquitin-like_domsf"/>
</dbReference>
<dbReference type="InterPro" id="IPR000626">
    <property type="entry name" value="Ubiquitin-like_dom"/>
</dbReference>
<dbReference type="SUPFAM" id="SSF54236">
    <property type="entry name" value="Ubiquitin-like"/>
    <property type="match status" value="1"/>
</dbReference>
<organism evidence="3 4">
    <name type="scientific">Ascaris lumbricoides</name>
    <name type="common">Giant roundworm</name>
    <dbReference type="NCBI Taxonomy" id="6252"/>
    <lineage>
        <taxon>Eukaryota</taxon>
        <taxon>Metazoa</taxon>
        <taxon>Ecdysozoa</taxon>
        <taxon>Nematoda</taxon>
        <taxon>Chromadorea</taxon>
        <taxon>Rhabditida</taxon>
        <taxon>Spirurina</taxon>
        <taxon>Ascaridomorpha</taxon>
        <taxon>Ascaridoidea</taxon>
        <taxon>Ascarididae</taxon>
        <taxon>Ascaris</taxon>
    </lineage>
</organism>
<feature type="chain" id="PRO_5005656680" evidence="1">
    <location>
        <begin position="31"/>
        <end position="172"/>
    </location>
</feature>
<sequence length="172" mass="19335">MRIMAQIARQQLLTCCVLAMFSMNVPDTDYSEVFNERVIDDKQILHPADTSAGNEAEEIPSELVEGVSLVQSSRFVQAAFISFAFINMLLFVKKYSPFKCLQNERGRALSIDVESSDTVLQLLKEVLREEGFKTSDADKAKLIFKGELMEPIKPLSFYNVQECSVINVEAPS</sequence>
<dbReference type="Gene3D" id="3.10.20.90">
    <property type="entry name" value="Phosphatidylinositol 3-kinase Catalytic Subunit, Chain A, domain 1"/>
    <property type="match status" value="1"/>
</dbReference>
<proteinExistence type="predicted"/>
<evidence type="ECO:0000259" key="2">
    <source>
        <dbReference type="PROSITE" id="PS50053"/>
    </source>
</evidence>
<evidence type="ECO:0000256" key="1">
    <source>
        <dbReference type="SAM" id="SignalP"/>
    </source>
</evidence>
<feature type="signal peptide" evidence="1">
    <location>
        <begin position="1"/>
        <end position="30"/>
    </location>
</feature>
<dbReference type="AlphaFoldDB" id="A0A0M3HXK0"/>
<name>A0A0M3HXK0_ASCLU</name>
<evidence type="ECO:0000313" key="3">
    <source>
        <dbReference type="Proteomes" id="UP000036681"/>
    </source>
</evidence>
<reference evidence="4" key="1">
    <citation type="submission" date="2017-02" db="UniProtKB">
        <authorList>
            <consortium name="WormBaseParasite"/>
        </authorList>
    </citation>
    <scope>IDENTIFICATION</scope>
</reference>
<accession>A0A0M3HXK0</accession>
<dbReference type="PROSITE" id="PS50053">
    <property type="entry name" value="UBIQUITIN_2"/>
    <property type="match status" value="1"/>
</dbReference>